<organism evidence="3">
    <name type="scientific">Pithovirus LCPAC302</name>
    <dbReference type="NCBI Taxonomy" id="2506593"/>
    <lineage>
        <taxon>Viruses</taxon>
        <taxon>Pithoviruses</taxon>
    </lineage>
</organism>
<protein>
    <recommendedName>
        <fullName evidence="4">Transmembrane protein</fullName>
    </recommendedName>
</protein>
<feature type="transmembrane region" description="Helical" evidence="2">
    <location>
        <begin position="57"/>
        <end position="76"/>
    </location>
</feature>
<evidence type="ECO:0008006" key="4">
    <source>
        <dbReference type="Google" id="ProtNLM"/>
    </source>
</evidence>
<evidence type="ECO:0000256" key="2">
    <source>
        <dbReference type="SAM" id="Phobius"/>
    </source>
</evidence>
<sequence length="253" mass="27250">MGLNVGLNALTSGGLFLSTVLLVVMGILLVTASNKVKDLDDFDDNDLLKRVDSNFRTAYILAFIAAGFSIILGIAYAGHEVAWCPSEWLHGGVYLLLYAAVIISIIYAYLGLNDVYSQDIPDRNGSDAFTWAALLVGVIAFLTITATGSGRVGYNASRSDITNRVRKAERKIHEAHSAVTGQPLDYEEPKDRCAPPPCSPAPAPPMYVQTPQTQQRVQTGPIQLPQAARPLGPPITTSHTVTTTTQPMISPRV</sequence>
<gene>
    <name evidence="3" type="ORF">LCPAC302_00210</name>
</gene>
<dbReference type="EMBL" id="MK500535">
    <property type="protein sequence ID" value="QBK91401.1"/>
    <property type="molecule type" value="Genomic_DNA"/>
</dbReference>
<feature type="compositionally biased region" description="Low complexity" evidence="1">
    <location>
        <begin position="236"/>
        <end position="245"/>
    </location>
</feature>
<feature type="transmembrane region" description="Helical" evidence="2">
    <location>
        <begin position="7"/>
        <end position="30"/>
    </location>
</feature>
<feature type="region of interest" description="Disordered" evidence="1">
    <location>
        <begin position="229"/>
        <end position="253"/>
    </location>
</feature>
<name>A0A481Z9Q5_9VIRU</name>
<keyword evidence="2" id="KW-1133">Transmembrane helix</keyword>
<keyword evidence="2" id="KW-0472">Membrane</keyword>
<feature type="transmembrane region" description="Helical" evidence="2">
    <location>
        <begin position="129"/>
        <end position="148"/>
    </location>
</feature>
<evidence type="ECO:0000313" key="3">
    <source>
        <dbReference type="EMBL" id="QBK91401.1"/>
    </source>
</evidence>
<feature type="transmembrane region" description="Helical" evidence="2">
    <location>
        <begin position="88"/>
        <end position="109"/>
    </location>
</feature>
<keyword evidence="2" id="KW-0812">Transmembrane</keyword>
<evidence type="ECO:0000256" key="1">
    <source>
        <dbReference type="SAM" id="MobiDB-lite"/>
    </source>
</evidence>
<accession>A0A481Z9Q5</accession>
<reference evidence="3" key="1">
    <citation type="journal article" date="2019" name="MBio">
        <title>Virus Genomes from Deep Sea Sediments Expand the Ocean Megavirome and Support Independent Origins of Viral Gigantism.</title>
        <authorList>
            <person name="Backstrom D."/>
            <person name="Yutin N."/>
            <person name="Jorgensen S.L."/>
            <person name="Dharamshi J."/>
            <person name="Homa F."/>
            <person name="Zaremba-Niedwiedzka K."/>
            <person name="Spang A."/>
            <person name="Wolf Y.I."/>
            <person name="Koonin E.V."/>
            <person name="Ettema T.J."/>
        </authorList>
    </citation>
    <scope>NUCLEOTIDE SEQUENCE</scope>
</reference>
<proteinExistence type="predicted"/>